<accession>A0ABY6Q5J1</accession>
<dbReference type="RefSeq" id="WP_279242673.1">
    <property type="nucleotide sequence ID" value="NZ_CP036501.1"/>
</dbReference>
<dbReference type="HAMAP" id="MF_00237">
    <property type="entry name" value="TatB"/>
    <property type="match status" value="1"/>
</dbReference>
<evidence type="ECO:0000256" key="10">
    <source>
        <dbReference type="SAM" id="MobiDB-lite"/>
    </source>
</evidence>
<dbReference type="EMBL" id="CP036501">
    <property type="protein sequence ID" value="UZP73874.1"/>
    <property type="molecule type" value="Genomic_DNA"/>
</dbReference>
<comment type="function">
    <text evidence="9">Part of the twin-arginine translocation (Tat) system that transports large folded proteins containing a characteristic twin-arginine motif in their signal peptide across membranes. Together with TatC, TatB is part of a receptor directly interacting with Tat signal peptides. TatB may form an oligomeric binding site that transiently accommodates folded Tat precursor proteins before their translocation.</text>
</comment>
<evidence type="ECO:0000256" key="6">
    <source>
        <dbReference type="ARBA" id="ARBA00022989"/>
    </source>
</evidence>
<reference evidence="11 12" key="1">
    <citation type="submission" date="2019-02" db="EMBL/GenBank/DDBJ databases">
        <title>Halieaceae_genomes.</title>
        <authorList>
            <person name="Li S.-H."/>
        </authorList>
    </citation>
    <scope>NUCLEOTIDE SEQUENCE [LARGE SCALE GENOMIC DNA]</scope>
    <source>
        <strain evidence="11 12">JH123</strain>
    </source>
</reference>
<evidence type="ECO:0000256" key="1">
    <source>
        <dbReference type="ARBA" id="ARBA00004167"/>
    </source>
</evidence>
<keyword evidence="7 9" id="KW-0811">Translocation</keyword>
<keyword evidence="3 9" id="KW-1003">Cell membrane</keyword>
<dbReference type="InterPro" id="IPR018448">
    <property type="entry name" value="TatB"/>
</dbReference>
<dbReference type="Gene3D" id="1.20.5.3310">
    <property type="match status" value="1"/>
</dbReference>
<evidence type="ECO:0000256" key="8">
    <source>
        <dbReference type="ARBA" id="ARBA00023136"/>
    </source>
</evidence>
<feature type="compositionally biased region" description="Polar residues" evidence="10">
    <location>
        <begin position="74"/>
        <end position="89"/>
    </location>
</feature>
<evidence type="ECO:0000313" key="12">
    <source>
        <dbReference type="Proteomes" id="UP001317963"/>
    </source>
</evidence>
<dbReference type="PANTHER" id="PTHR33162:SF1">
    <property type="entry name" value="SEC-INDEPENDENT PROTEIN TRANSLOCASE PROTEIN TATA, CHLOROPLASTIC"/>
    <property type="match status" value="1"/>
</dbReference>
<dbReference type="InterPro" id="IPR003369">
    <property type="entry name" value="TatA/B/E"/>
</dbReference>
<evidence type="ECO:0000256" key="2">
    <source>
        <dbReference type="ARBA" id="ARBA00022448"/>
    </source>
</evidence>
<evidence type="ECO:0000256" key="5">
    <source>
        <dbReference type="ARBA" id="ARBA00022927"/>
    </source>
</evidence>
<organism evidence="11 12">
    <name type="scientific">Candidatus Paraluminiphilus aquimaris</name>
    <dbReference type="NCBI Taxonomy" id="2518994"/>
    <lineage>
        <taxon>Bacteria</taxon>
        <taxon>Pseudomonadati</taxon>
        <taxon>Pseudomonadota</taxon>
        <taxon>Gammaproteobacteria</taxon>
        <taxon>Cellvibrionales</taxon>
        <taxon>Halieaceae</taxon>
        <taxon>Candidatus Paraluminiphilus</taxon>
    </lineage>
</organism>
<evidence type="ECO:0000256" key="3">
    <source>
        <dbReference type="ARBA" id="ARBA00022475"/>
    </source>
</evidence>
<gene>
    <name evidence="9 11" type="primary">tatB</name>
    <name evidence="11" type="ORF">E0F26_03550</name>
</gene>
<keyword evidence="8 9" id="KW-0472">Membrane</keyword>
<comment type="subcellular location">
    <subcellularLocation>
        <location evidence="9">Cell membrane</location>
        <topology evidence="9">Single-pass membrane protein</topology>
    </subcellularLocation>
    <subcellularLocation>
        <location evidence="1">Membrane</location>
        <topology evidence="1">Single-pass membrane protein</topology>
    </subcellularLocation>
</comment>
<dbReference type="Proteomes" id="UP001317963">
    <property type="component" value="Chromosome"/>
</dbReference>
<keyword evidence="2 9" id="KW-0813">Transport</keyword>
<evidence type="ECO:0000256" key="9">
    <source>
        <dbReference type="HAMAP-Rule" id="MF_00237"/>
    </source>
</evidence>
<evidence type="ECO:0000256" key="4">
    <source>
        <dbReference type="ARBA" id="ARBA00022692"/>
    </source>
</evidence>
<name>A0ABY6Q5J1_9GAMM</name>
<keyword evidence="4 9" id="KW-0812">Transmembrane</keyword>
<dbReference type="Pfam" id="PF02416">
    <property type="entry name" value="TatA_B_E"/>
    <property type="match status" value="1"/>
</dbReference>
<keyword evidence="5 9" id="KW-0653">Protein transport</keyword>
<keyword evidence="12" id="KW-1185">Reference proteome</keyword>
<dbReference type="PANTHER" id="PTHR33162">
    <property type="entry name" value="SEC-INDEPENDENT PROTEIN TRANSLOCASE PROTEIN TATA, CHLOROPLASTIC"/>
    <property type="match status" value="1"/>
</dbReference>
<feature type="region of interest" description="Disordered" evidence="10">
    <location>
        <begin position="74"/>
        <end position="113"/>
    </location>
</feature>
<sequence>MLDIGFAELLVVSAVALFVVGPDRLPSAIRAISLWLGRVRRGFEEIKADVSRELHNEEVMQALRESRDEVQDLTDVSSALSLDPVSNENADAATDTLESPAINSQADSEKPAP</sequence>
<comment type="similarity">
    <text evidence="9">Belongs to the TatB family.</text>
</comment>
<keyword evidence="6 9" id="KW-1133">Transmembrane helix</keyword>
<evidence type="ECO:0000313" key="11">
    <source>
        <dbReference type="EMBL" id="UZP73874.1"/>
    </source>
</evidence>
<evidence type="ECO:0000256" key="7">
    <source>
        <dbReference type="ARBA" id="ARBA00023010"/>
    </source>
</evidence>
<dbReference type="NCBIfam" id="TIGR01410">
    <property type="entry name" value="tatB"/>
    <property type="match status" value="1"/>
</dbReference>
<proteinExistence type="inferred from homology"/>
<comment type="subunit">
    <text evidence="9">The Tat system comprises two distinct complexes: a TatABC complex, containing multiple copies of TatA, TatB and TatC subunits, and a separate TatA complex, containing only TatA subunits. Substrates initially bind to the TatABC complex, which probably triggers association of the separate TatA complex to form the active translocon.</text>
</comment>
<protein>
    <recommendedName>
        <fullName evidence="9">Sec-independent protein translocase protein TatB</fullName>
    </recommendedName>
</protein>
<dbReference type="PRINTS" id="PR01506">
    <property type="entry name" value="TATBPROTEIN"/>
</dbReference>